<dbReference type="EMBL" id="AP027731">
    <property type="protein sequence ID" value="BDZ46509.1"/>
    <property type="molecule type" value="Genomic_DNA"/>
</dbReference>
<keyword evidence="3" id="KW-1185">Reference proteome</keyword>
<reference evidence="3" key="1">
    <citation type="journal article" date="2019" name="Int. J. Syst. Evol. Microbiol.">
        <title>The Global Catalogue of Microorganisms (GCM) 10K type strain sequencing project: providing services to taxonomists for standard genome sequencing and annotation.</title>
        <authorList>
            <consortium name="The Broad Institute Genomics Platform"/>
            <consortium name="The Broad Institute Genome Sequencing Center for Infectious Disease"/>
            <person name="Wu L."/>
            <person name="Ma J."/>
        </authorList>
    </citation>
    <scope>NUCLEOTIDE SEQUENCE [LARGE SCALE GENOMIC DNA]</scope>
    <source>
        <strain evidence="3">NBRC 108725</strain>
    </source>
</reference>
<dbReference type="Proteomes" id="UP001321498">
    <property type="component" value="Chromosome"/>
</dbReference>
<proteinExistence type="predicted"/>
<evidence type="ECO:0000313" key="2">
    <source>
        <dbReference type="EMBL" id="BDZ46509.1"/>
    </source>
</evidence>
<sequence>MRSVPRGALGGGRARSVPRGALGGGRARSVLEGALDGAPAYRAWAIIASATATASTRDSTWYAVSPIVNSTEQ</sequence>
<protein>
    <submittedName>
        <fullName evidence="2">Uncharacterized protein</fullName>
    </submittedName>
</protein>
<gene>
    <name evidence="2" type="ORF">GCM10025866_24180</name>
</gene>
<organism evidence="2 3">
    <name type="scientific">Naasia aerilata</name>
    <dbReference type="NCBI Taxonomy" id="1162966"/>
    <lineage>
        <taxon>Bacteria</taxon>
        <taxon>Bacillati</taxon>
        <taxon>Actinomycetota</taxon>
        <taxon>Actinomycetes</taxon>
        <taxon>Micrococcales</taxon>
        <taxon>Microbacteriaceae</taxon>
        <taxon>Naasia</taxon>
    </lineage>
</organism>
<feature type="region of interest" description="Disordered" evidence="1">
    <location>
        <begin position="1"/>
        <end position="25"/>
    </location>
</feature>
<accession>A0ABM8GDY8</accession>
<name>A0ABM8GDY8_9MICO</name>
<evidence type="ECO:0000256" key="1">
    <source>
        <dbReference type="SAM" id="MobiDB-lite"/>
    </source>
</evidence>
<evidence type="ECO:0000313" key="3">
    <source>
        <dbReference type="Proteomes" id="UP001321498"/>
    </source>
</evidence>